<evidence type="ECO:0000313" key="3">
    <source>
        <dbReference type="Proteomes" id="UP000177177"/>
    </source>
</evidence>
<gene>
    <name evidence="2" type="ORF">A3C92_01770</name>
</gene>
<dbReference type="EMBL" id="MHQN01000022">
    <property type="protein sequence ID" value="OHA03219.1"/>
    <property type="molecule type" value="Genomic_DNA"/>
</dbReference>
<keyword evidence="1" id="KW-1133">Transmembrane helix</keyword>
<evidence type="ECO:0000256" key="1">
    <source>
        <dbReference type="SAM" id="Phobius"/>
    </source>
</evidence>
<name>A0A1G2KXQ8_9BACT</name>
<reference evidence="2 3" key="1">
    <citation type="journal article" date="2016" name="Nat. Commun.">
        <title>Thousands of microbial genomes shed light on interconnected biogeochemical processes in an aquifer system.</title>
        <authorList>
            <person name="Anantharaman K."/>
            <person name="Brown C.T."/>
            <person name="Hug L.A."/>
            <person name="Sharon I."/>
            <person name="Castelle C.J."/>
            <person name="Probst A.J."/>
            <person name="Thomas B.C."/>
            <person name="Singh A."/>
            <person name="Wilkins M.J."/>
            <person name="Karaoz U."/>
            <person name="Brodie E.L."/>
            <person name="Williams K.H."/>
            <person name="Hubbard S.S."/>
            <person name="Banfield J.F."/>
        </authorList>
    </citation>
    <scope>NUCLEOTIDE SEQUENCE [LARGE SCALE GENOMIC DNA]</scope>
</reference>
<feature type="transmembrane region" description="Helical" evidence="1">
    <location>
        <begin position="12"/>
        <end position="33"/>
    </location>
</feature>
<dbReference type="Proteomes" id="UP000177177">
    <property type="component" value="Unassembled WGS sequence"/>
</dbReference>
<dbReference type="SUPFAM" id="SSF54523">
    <property type="entry name" value="Pili subunits"/>
    <property type="match status" value="1"/>
</dbReference>
<dbReference type="AlphaFoldDB" id="A0A1G2KXQ8"/>
<comment type="caution">
    <text evidence="2">The sequence shown here is derived from an EMBL/GenBank/DDBJ whole genome shotgun (WGS) entry which is preliminary data.</text>
</comment>
<dbReference type="NCBIfam" id="TIGR02532">
    <property type="entry name" value="IV_pilin_GFxxxE"/>
    <property type="match status" value="1"/>
</dbReference>
<organism evidence="2 3">
    <name type="scientific">Candidatus Sungbacteria bacterium RIFCSPHIGHO2_02_FULL_53_17</name>
    <dbReference type="NCBI Taxonomy" id="1802275"/>
    <lineage>
        <taxon>Bacteria</taxon>
        <taxon>Candidatus Sungiibacteriota</taxon>
    </lineage>
</organism>
<evidence type="ECO:0000313" key="2">
    <source>
        <dbReference type="EMBL" id="OHA03219.1"/>
    </source>
</evidence>
<dbReference type="InterPro" id="IPR012902">
    <property type="entry name" value="N_methyl_site"/>
</dbReference>
<proteinExistence type="predicted"/>
<keyword evidence="1" id="KW-0812">Transmembrane</keyword>
<keyword evidence="1" id="KW-0472">Membrane</keyword>
<sequence length="288" mass="30665">MTKNFRKGFTALEIIIALGIISLLGALSLVSFLNSRRVGELVTAGNEMLAVLRLAHEKAVAGQGGDPWGVRLAGNAYYLFQGVSYGSAVSSVTYIVPSSIEIANIALAGGGQEILFRSVDGITDQQGTFTVRVRGSTAQVFNVTIDRSGRAYQTGTAPPATGARSLDTRHRAFVFNWGIDDATDVRFSFSNPTDVHTVVMTPAALRASYDSGERSFVVGSAEQVMRVHALSVAAGATTLSIDRDCRKNNKKVVIAIRDSDGSFKDIAIYEADCRTVTVGAYGGIMTEP</sequence>
<protein>
    <recommendedName>
        <fullName evidence="4">General secretion pathway GspH domain-containing protein</fullName>
    </recommendedName>
</protein>
<accession>A0A1G2KXQ8</accession>
<dbReference type="InterPro" id="IPR045584">
    <property type="entry name" value="Pilin-like"/>
</dbReference>
<evidence type="ECO:0008006" key="4">
    <source>
        <dbReference type="Google" id="ProtNLM"/>
    </source>
</evidence>